<dbReference type="EMBL" id="CP000148">
    <property type="protein sequence ID" value="ABB31253.1"/>
    <property type="molecule type" value="Genomic_DNA"/>
</dbReference>
<evidence type="ECO:0000259" key="1">
    <source>
        <dbReference type="PROSITE" id="PS51725"/>
    </source>
</evidence>
<dbReference type="RefSeq" id="WP_004513181.1">
    <property type="nucleotide sequence ID" value="NC_007517.1"/>
</dbReference>
<dbReference type="SUPFAM" id="SSF54909">
    <property type="entry name" value="Dimeric alpha+beta barrel"/>
    <property type="match status" value="1"/>
</dbReference>
<dbReference type="eggNOG" id="COG2329">
    <property type="taxonomic scope" value="Bacteria"/>
</dbReference>
<name>Q39WX1_GEOMG</name>
<dbReference type="Pfam" id="PF03992">
    <property type="entry name" value="ABM"/>
    <property type="match status" value="1"/>
</dbReference>
<reference evidence="2 3" key="1">
    <citation type="submission" date="2005-10" db="EMBL/GenBank/DDBJ databases">
        <title>Complete sequence of Geobacter metallireducens GS-15.</title>
        <authorList>
            <consortium name="US DOE Joint Genome Institute"/>
            <person name="Copeland A."/>
            <person name="Lucas S."/>
            <person name="Lapidus A."/>
            <person name="Barry K."/>
            <person name="Detter J.C."/>
            <person name="Glavina T."/>
            <person name="Hammon N."/>
            <person name="Israni S."/>
            <person name="Pitluck S."/>
            <person name="Di Bartolo G."/>
            <person name="Chain P."/>
            <person name="Schmutz J."/>
            <person name="Larimer F."/>
            <person name="Land M."/>
            <person name="Kyrpides N."/>
            <person name="Ivanova N."/>
            <person name="Richardson P."/>
        </authorList>
    </citation>
    <scope>NUCLEOTIDE SEQUENCE [LARGE SCALE GENOMIC DNA]</scope>
    <source>
        <strain evidence="3">ATCC 53774 / DSM 7210 / GS-15</strain>
    </source>
</reference>
<keyword evidence="3" id="KW-1185">Reference proteome</keyword>
<dbReference type="PROSITE" id="PS51725">
    <property type="entry name" value="ABM"/>
    <property type="match status" value="1"/>
</dbReference>
<evidence type="ECO:0000313" key="2">
    <source>
        <dbReference type="EMBL" id="ABB31253.1"/>
    </source>
</evidence>
<reference evidence="2 3" key="2">
    <citation type="journal article" date="2009" name="BMC Microbiol.">
        <title>The genome sequence of Geobacter metallireducens: features of metabolism, physiology and regulation common and dissimilar to Geobacter sulfurreducens.</title>
        <authorList>
            <person name="Aklujkar M."/>
            <person name="Krushkal J."/>
            <person name="DiBartolo G."/>
            <person name="Lapidus A."/>
            <person name="Land M.L."/>
            <person name="Lovley D.R."/>
        </authorList>
    </citation>
    <scope>NUCLEOTIDE SEQUENCE [LARGE SCALE GENOMIC DNA]</scope>
    <source>
        <strain evidence="3">ATCC 53774 / DSM 7210 / GS-15</strain>
    </source>
</reference>
<dbReference type="HOGENOM" id="CLU_176750_1_0_7"/>
<organism evidence="2 3">
    <name type="scientific">Geobacter metallireducens (strain ATCC 53774 / DSM 7210 / GS-15)</name>
    <dbReference type="NCBI Taxonomy" id="269799"/>
    <lineage>
        <taxon>Bacteria</taxon>
        <taxon>Pseudomonadati</taxon>
        <taxon>Thermodesulfobacteriota</taxon>
        <taxon>Desulfuromonadia</taxon>
        <taxon>Geobacterales</taxon>
        <taxon>Geobacteraceae</taxon>
        <taxon>Geobacter</taxon>
    </lineage>
</organism>
<dbReference type="GO" id="GO:0004497">
    <property type="term" value="F:monooxygenase activity"/>
    <property type="evidence" value="ECO:0007669"/>
    <property type="project" value="UniProtKB-KW"/>
</dbReference>
<dbReference type="KEGG" id="gme:Gmet_1011"/>
<evidence type="ECO:0000313" key="3">
    <source>
        <dbReference type="Proteomes" id="UP000007073"/>
    </source>
</evidence>
<accession>Q39WX1</accession>
<sequence>MFVVIVNFPPIKAGKETEFQQWFASSNQVFSGFEGFVRRRLLKSVEGETYAAIVEFETRAAFQAMHNSPVHDMYGEQVMPLFDGRPVPAFYEVIAG</sequence>
<proteinExistence type="predicted"/>
<dbReference type="DNASU" id="3740354"/>
<feature type="domain" description="ABM" evidence="1">
    <location>
        <begin position="3"/>
        <end position="90"/>
    </location>
</feature>
<dbReference type="Gene3D" id="3.30.70.100">
    <property type="match status" value="1"/>
</dbReference>
<dbReference type="Proteomes" id="UP000007073">
    <property type="component" value="Chromosome"/>
</dbReference>
<dbReference type="AlphaFoldDB" id="Q39WX1"/>
<keyword evidence="2" id="KW-0503">Monooxygenase</keyword>
<gene>
    <name evidence="2" type="ordered locus">Gmet_1011</name>
</gene>
<dbReference type="InterPro" id="IPR011008">
    <property type="entry name" value="Dimeric_a/b-barrel"/>
</dbReference>
<dbReference type="STRING" id="269799.Gmet_1011"/>
<protein>
    <submittedName>
        <fullName evidence="2">Antibiotic biosynthesis monooxygenase domain protein</fullName>
    </submittedName>
</protein>
<dbReference type="InterPro" id="IPR007138">
    <property type="entry name" value="ABM_dom"/>
</dbReference>
<keyword evidence="2" id="KW-0560">Oxidoreductase</keyword>